<evidence type="ECO:0000256" key="1">
    <source>
        <dbReference type="SAM" id="MobiDB-lite"/>
    </source>
</evidence>
<dbReference type="AlphaFoldDB" id="A0A7J9B935"/>
<dbReference type="EMBL" id="JABEZY010000001">
    <property type="protein sequence ID" value="MBA0732790.1"/>
    <property type="molecule type" value="Genomic_DNA"/>
</dbReference>
<keyword evidence="3" id="KW-1185">Reference proteome</keyword>
<feature type="region of interest" description="Disordered" evidence="1">
    <location>
        <begin position="131"/>
        <end position="150"/>
    </location>
</feature>
<dbReference type="OrthoDB" id="1001830at2759"/>
<dbReference type="Proteomes" id="UP000593579">
    <property type="component" value="Unassembled WGS sequence"/>
</dbReference>
<protein>
    <submittedName>
        <fullName evidence="2">Uncharacterized protein</fullName>
    </submittedName>
</protein>
<comment type="caution">
    <text evidence="2">The sequence shown here is derived from an EMBL/GenBank/DDBJ whole genome shotgun (WGS) entry which is preliminary data.</text>
</comment>
<organism evidence="2 3">
    <name type="scientific">Gossypium gossypioides</name>
    <name type="common">Mexican cotton</name>
    <name type="synonym">Selera gossypioides</name>
    <dbReference type="NCBI Taxonomy" id="34282"/>
    <lineage>
        <taxon>Eukaryota</taxon>
        <taxon>Viridiplantae</taxon>
        <taxon>Streptophyta</taxon>
        <taxon>Embryophyta</taxon>
        <taxon>Tracheophyta</taxon>
        <taxon>Spermatophyta</taxon>
        <taxon>Magnoliopsida</taxon>
        <taxon>eudicotyledons</taxon>
        <taxon>Gunneridae</taxon>
        <taxon>Pentapetalae</taxon>
        <taxon>rosids</taxon>
        <taxon>malvids</taxon>
        <taxon>Malvales</taxon>
        <taxon>Malvaceae</taxon>
        <taxon>Malvoideae</taxon>
        <taxon>Gossypium</taxon>
    </lineage>
</organism>
<name>A0A7J9B935_GOSGO</name>
<reference evidence="2 3" key="1">
    <citation type="journal article" date="2019" name="Genome Biol. Evol.">
        <title>Insights into the evolution of the New World diploid cottons (Gossypium, subgenus Houzingenia) based on genome sequencing.</title>
        <authorList>
            <person name="Grover C.E."/>
            <person name="Arick M.A. 2nd"/>
            <person name="Thrash A."/>
            <person name="Conover J.L."/>
            <person name="Sanders W.S."/>
            <person name="Peterson D.G."/>
            <person name="Frelichowski J.E."/>
            <person name="Scheffler J.A."/>
            <person name="Scheffler B.E."/>
            <person name="Wendel J.F."/>
        </authorList>
    </citation>
    <scope>NUCLEOTIDE SEQUENCE [LARGE SCALE GENOMIC DNA]</scope>
    <source>
        <strain evidence="2">5</strain>
        <tissue evidence="2">Leaf</tissue>
    </source>
</reference>
<gene>
    <name evidence="2" type="ORF">Gogos_016856</name>
</gene>
<proteinExistence type="predicted"/>
<sequence length="225" mass="25958">MAKIVKKYFSDLFTSKRRGVIVDGIEGVERYITTAMNRELTTEYKIEDAWVPGLEKKRIQESVRNNSVNKVVDLIDSNSGQWKEETITRLFTNVEADAILNIPLAKHPREDSRVWSGEPTGEYTGLRRLTKNQMRTSRHGLGSNSPERQPRKYNSFLEAYGRSGYDETKFHMKESKAHELTKEAVTSLRSTDLDYRLPRKEAMLLEEDARHQTAMGGEERFGNRV</sequence>
<evidence type="ECO:0000313" key="3">
    <source>
        <dbReference type="Proteomes" id="UP000593579"/>
    </source>
</evidence>
<accession>A0A7J9B935</accession>
<evidence type="ECO:0000313" key="2">
    <source>
        <dbReference type="EMBL" id="MBA0732790.1"/>
    </source>
</evidence>